<evidence type="ECO:0000313" key="2">
    <source>
        <dbReference type="EMBL" id="KAK7047129.1"/>
    </source>
</evidence>
<dbReference type="Proteomes" id="UP001383192">
    <property type="component" value="Unassembled WGS sequence"/>
</dbReference>
<comment type="caution">
    <text evidence="2">The sequence shown here is derived from an EMBL/GenBank/DDBJ whole genome shotgun (WGS) entry which is preliminary data.</text>
</comment>
<protein>
    <submittedName>
        <fullName evidence="2">Uncharacterized protein</fullName>
    </submittedName>
</protein>
<evidence type="ECO:0000256" key="1">
    <source>
        <dbReference type="SAM" id="MobiDB-lite"/>
    </source>
</evidence>
<feature type="region of interest" description="Disordered" evidence="1">
    <location>
        <begin position="222"/>
        <end position="270"/>
    </location>
</feature>
<evidence type="ECO:0000313" key="3">
    <source>
        <dbReference type="Proteomes" id="UP001383192"/>
    </source>
</evidence>
<sequence length="270" mass="30543">MAPNRTTRLTEIMKTQVEYTAVAEEMRNVRCGICDTYMLQFRVLVGRDNEDDFGACTWTCTLCKKYVRKIQLSEERRAAVRALLDDVAPVAPTVASKGKARARSTSLSVAEPQDDQLKTTTITIYHFDSINDEPGTFEHTIQNREIILSEHDIFAQAEYITVYIPSARKFLKLKPTKRLHIDGNMLITLHTDVHPWQCLGLGDTMQRLHDQPSLPFDLPIIMPQGPKKVEEGASDGSSKLKRKKRNGSESDPEIEYMGMITKKSKLSSDP</sequence>
<keyword evidence="3" id="KW-1185">Reference proteome</keyword>
<reference evidence="2 3" key="1">
    <citation type="submission" date="2024-01" db="EMBL/GenBank/DDBJ databases">
        <title>A draft genome for a cacao thread blight-causing isolate of Paramarasmius palmivorus.</title>
        <authorList>
            <person name="Baruah I.K."/>
            <person name="Bukari Y."/>
            <person name="Amoako-Attah I."/>
            <person name="Meinhardt L.W."/>
            <person name="Bailey B.A."/>
            <person name="Cohen S.P."/>
        </authorList>
    </citation>
    <scope>NUCLEOTIDE SEQUENCE [LARGE SCALE GENOMIC DNA]</scope>
    <source>
        <strain evidence="2 3">GH-12</strain>
    </source>
</reference>
<gene>
    <name evidence="2" type="ORF">VNI00_006794</name>
</gene>
<dbReference type="EMBL" id="JAYKXP010000021">
    <property type="protein sequence ID" value="KAK7047129.1"/>
    <property type="molecule type" value="Genomic_DNA"/>
</dbReference>
<dbReference type="AlphaFoldDB" id="A0AAW0D920"/>
<name>A0AAW0D920_9AGAR</name>
<accession>A0AAW0D920</accession>
<organism evidence="2 3">
    <name type="scientific">Paramarasmius palmivorus</name>
    <dbReference type="NCBI Taxonomy" id="297713"/>
    <lineage>
        <taxon>Eukaryota</taxon>
        <taxon>Fungi</taxon>
        <taxon>Dikarya</taxon>
        <taxon>Basidiomycota</taxon>
        <taxon>Agaricomycotina</taxon>
        <taxon>Agaricomycetes</taxon>
        <taxon>Agaricomycetidae</taxon>
        <taxon>Agaricales</taxon>
        <taxon>Marasmiineae</taxon>
        <taxon>Marasmiaceae</taxon>
        <taxon>Paramarasmius</taxon>
    </lineage>
</organism>
<proteinExistence type="predicted"/>